<dbReference type="Pfam" id="PF14223">
    <property type="entry name" value="Retrotran_gag_2"/>
    <property type="match status" value="1"/>
</dbReference>
<name>A0A1R3K8Y6_COCAP</name>
<keyword evidence="1" id="KW-0677">Repeat</keyword>
<dbReference type="Pfam" id="PF07727">
    <property type="entry name" value="RVT_2"/>
    <property type="match status" value="1"/>
</dbReference>
<evidence type="ECO:0000313" key="4">
    <source>
        <dbReference type="Proteomes" id="UP000188268"/>
    </source>
</evidence>
<dbReference type="GO" id="GO:0003676">
    <property type="term" value="F:nucleic acid binding"/>
    <property type="evidence" value="ECO:0007669"/>
    <property type="project" value="InterPro"/>
</dbReference>
<dbReference type="SMART" id="SM00255">
    <property type="entry name" value="TIR"/>
    <property type="match status" value="1"/>
</dbReference>
<dbReference type="InterPro" id="IPR054722">
    <property type="entry name" value="PolX-like_BBD"/>
</dbReference>
<dbReference type="GO" id="GO:0006952">
    <property type="term" value="P:defense response"/>
    <property type="evidence" value="ECO:0007669"/>
    <property type="project" value="InterPro"/>
</dbReference>
<dbReference type="SUPFAM" id="SSF53098">
    <property type="entry name" value="Ribonuclease H-like"/>
    <property type="match status" value="1"/>
</dbReference>
<accession>A0A1R3K8Y6</accession>
<dbReference type="CDD" id="cd09272">
    <property type="entry name" value="RNase_HI_RT_Ty1"/>
    <property type="match status" value="1"/>
</dbReference>
<dbReference type="InterPro" id="IPR036397">
    <property type="entry name" value="RNaseH_sf"/>
</dbReference>
<dbReference type="InterPro" id="IPR044974">
    <property type="entry name" value="Disease_R_plants"/>
</dbReference>
<dbReference type="InterPro" id="IPR013103">
    <property type="entry name" value="RVT_2"/>
</dbReference>
<evidence type="ECO:0000256" key="1">
    <source>
        <dbReference type="ARBA" id="ARBA00022737"/>
    </source>
</evidence>
<dbReference type="Gramene" id="OMP03555">
    <property type="protein sequence ID" value="OMP03555"/>
    <property type="gene ID" value="CCACVL1_02371"/>
</dbReference>
<evidence type="ECO:0000259" key="2">
    <source>
        <dbReference type="PROSITE" id="PS50104"/>
    </source>
</evidence>
<proteinExistence type="predicted"/>
<dbReference type="Pfam" id="PF01582">
    <property type="entry name" value="TIR"/>
    <property type="match status" value="1"/>
</dbReference>
<dbReference type="PANTHER" id="PTHR11017">
    <property type="entry name" value="LEUCINE-RICH REPEAT-CONTAINING PROTEIN"/>
    <property type="match status" value="1"/>
</dbReference>
<reference evidence="3 4" key="1">
    <citation type="submission" date="2013-09" db="EMBL/GenBank/DDBJ databases">
        <title>Corchorus capsularis genome sequencing.</title>
        <authorList>
            <person name="Alam M."/>
            <person name="Haque M.S."/>
            <person name="Islam M.S."/>
            <person name="Emdad E.M."/>
            <person name="Islam M.M."/>
            <person name="Ahmed B."/>
            <person name="Halim A."/>
            <person name="Hossen Q.M.M."/>
            <person name="Hossain M.Z."/>
            <person name="Ahmed R."/>
            <person name="Khan M.M."/>
            <person name="Islam R."/>
            <person name="Rashid M.M."/>
            <person name="Khan S.A."/>
            <person name="Rahman M.S."/>
            <person name="Alam M."/>
        </authorList>
    </citation>
    <scope>NUCLEOTIDE SEQUENCE [LARGE SCALE GENOMIC DNA]</scope>
    <source>
        <strain evidence="4">cv. CVL-1</strain>
        <tissue evidence="3">Whole seedling</tissue>
    </source>
</reference>
<dbReference type="PROSITE" id="PS50104">
    <property type="entry name" value="TIR"/>
    <property type="match status" value="1"/>
</dbReference>
<comment type="caution">
    <text evidence="3">The sequence shown here is derived from an EMBL/GenBank/DDBJ whole genome shotgun (WGS) entry which is preliminary data.</text>
</comment>
<dbReference type="OrthoDB" id="1357022at2759"/>
<dbReference type="InterPro" id="IPR035897">
    <property type="entry name" value="Toll_tir_struct_dom_sf"/>
</dbReference>
<dbReference type="InterPro" id="IPR058192">
    <property type="entry name" value="WHD_ROQ1-like"/>
</dbReference>
<dbReference type="InterPro" id="IPR000157">
    <property type="entry name" value="TIR_dom"/>
</dbReference>
<dbReference type="InterPro" id="IPR025724">
    <property type="entry name" value="GAG-pre-integrase_dom"/>
</dbReference>
<dbReference type="Pfam" id="PF13976">
    <property type="entry name" value="gag_pre-integrs"/>
    <property type="match status" value="1"/>
</dbReference>
<evidence type="ECO:0000313" key="3">
    <source>
        <dbReference type="EMBL" id="OMP03555.1"/>
    </source>
</evidence>
<dbReference type="PANTHER" id="PTHR11017:SF271">
    <property type="entry name" value="DISEASE RESISTANCE PROTEIN (TIR-NBS-LRR CLASS) FAMILY"/>
    <property type="match status" value="1"/>
</dbReference>
<dbReference type="GO" id="GO:0007165">
    <property type="term" value="P:signal transduction"/>
    <property type="evidence" value="ECO:0007669"/>
    <property type="project" value="InterPro"/>
</dbReference>
<organism evidence="3 4">
    <name type="scientific">Corchorus capsularis</name>
    <name type="common">Jute</name>
    <dbReference type="NCBI Taxonomy" id="210143"/>
    <lineage>
        <taxon>Eukaryota</taxon>
        <taxon>Viridiplantae</taxon>
        <taxon>Streptophyta</taxon>
        <taxon>Embryophyta</taxon>
        <taxon>Tracheophyta</taxon>
        <taxon>Spermatophyta</taxon>
        <taxon>Magnoliopsida</taxon>
        <taxon>eudicotyledons</taxon>
        <taxon>Gunneridae</taxon>
        <taxon>Pentapetalae</taxon>
        <taxon>rosids</taxon>
        <taxon>malvids</taxon>
        <taxon>Malvales</taxon>
        <taxon>Malvaceae</taxon>
        <taxon>Grewioideae</taxon>
        <taxon>Apeibeae</taxon>
        <taxon>Corchorus</taxon>
    </lineage>
</organism>
<protein>
    <recommendedName>
        <fullName evidence="2">TIR domain-containing protein</fullName>
    </recommendedName>
</protein>
<dbReference type="Gene3D" id="3.40.50.10140">
    <property type="entry name" value="Toll/interleukin-1 receptor homology (TIR) domain"/>
    <property type="match status" value="1"/>
</dbReference>
<keyword evidence="4" id="KW-1185">Reference proteome</keyword>
<dbReference type="InterPro" id="IPR012337">
    <property type="entry name" value="RNaseH-like_sf"/>
</dbReference>
<dbReference type="SUPFAM" id="SSF52058">
    <property type="entry name" value="L domain-like"/>
    <property type="match status" value="1"/>
</dbReference>
<dbReference type="Gene3D" id="3.30.420.10">
    <property type="entry name" value="Ribonuclease H-like superfamily/Ribonuclease H"/>
    <property type="match status" value="1"/>
</dbReference>
<dbReference type="SUPFAM" id="SSF52200">
    <property type="entry name" value="Toll/Interleukin receptor TIR domain"/>
    <property type="match status" value="1"/>
</dbReference>
<dbReference type="InterPro" id="IPR032675">
    <property type="entry name" value="LRR_dom_sf"/>
</dbReference>
<dbReference type="STRING" id="210143.A0A1R3K8Y6"/>
<sequence>MALKRKHFSEAACSSSSNLKYQVFLSFRGEDTRKNFTDHLYTSLVNAGINTFRDDDQLQRGKIISSELLKAVQQSKISLVIWTSSKGGGATHPIAIQSRTEIVLGLLSMESPDVGIVGIYGMGSIDDRLKDMFLDIACFFIGMDEEYVMTILKGCGYFPVIDVRFLVERSLLIIEHHTMRMHNLLRDMGREIVREMSPSQIGKSSRLWFHLDSLDILRKHTGTKAVEGLSLDVSAAKDAILIETEAFANMINLRLLKINSVHFTTTRYENFSKELRWLYWHRCSLQVLPPNLDLGSLVVLDMRFSNFRKVWKETKFLDKLKILDLSYSIYLVETPNFAELRSLERLQLEGCTSLTKVHQSIGDLKRLLFLNLAECNNLKELPDSICKLKSLQTLNLNGCSRLNNFPEDLSWLEALRELRANRAVHINHYIPKAIIGENVWCFLITNCPTIDIDGWDLRYWSPRRDMISWRHAEISPPLPYVNDNEIPLKEGVSSPKSRYLVACFPAREVLIWYQELDSNEIFFPTLCSSSLDPMASESSSNSSTTPTINTNAQTIQQNNGLPPLITINAAAQLPIKLSSQNFPSWRAQFTSLLTVHRLSGYIDGSKPCPPPLIPSEKDANVEIPNPAYDHWIQQDQLLLHGIIASATETVIPFFASCTSSKAAWTKIQNMYANRSRSRMMQLREKLIQPRGSRTVQEYFQLIRHTADELALINSPIHDDELVIHVLNGIGAEYREISAGIRARESPISFDELLDKMTEYEAFIQRQTSTDAKIICQICDKYGHIAKTCNKLRQKQESGNVSAHTATIQKGSSNWLLDTGASHHVTSEARSLQDLEKYGGNDELVIGDGSGLPITHTGSISIPTKHKQFHLHNVLLVPNVDINLCLVSKFCKTNSASVEFFPHSYAVKDLFSRKIIAQGRSREGIYELQSADPIIKTPSLAFVGTKTSSNTWHQRLGHPNSKTLNFLIKNFSLPCSNKKINSLCNSCLCNKIHKLPFASSTITSSGPLEVIYSDVWSPSRVTSVKDFRYYVSFVDHFTKYTWCFPLKQKSEVLHVFTKFKTSVEKFFKLDILTVYSDCRGEYEKLKPLEELRALETNGTWTLVPPPANANVVKCKCVFRIKRNPDGSISRYKARLVAKGFTQRPGLDFNETFSPVVKPITRPGGGLFLSQHKYVADILAKTDMAGAKAANSPMSTTKPLHLHDGSPAADAETYRKIIGSLQYLCLTRPDITFAVNRLSQFMHKPTQQHFAALKRLLRYLKGTIWHGININKETNLSLTVYTNSDWAGDPDDRRSTSAYIVQLGTTPIAWCSKKQSTIARSSTEAEYRAIATAVSEVLWKQSLLSEIPLQIVNSHVTICKKKVKILTKLMISNT</sequence>
<dbReference type="Gene3D" id="3.80.10.10">
    <property type="entry name" value="Ribonuclease Inhibitor"/>
    <property type="match status" value="1"/>
</dbReference>
<dbReference type="Proteomes" id="UP000188268">
    <property type="component" value="Unassembled WGS sequence"/>
</dbReference>
<gene>
    <name evidence="3" type="ORF">CCACVL1_02371</name>
</gene>
<dbReference type="Pfam" id="PF23282">
    <property type="entry name" value="WHD_ROQ1"/>
    <property type="match status" value="1"/>
</dbReference>
<dbReference type="Pfam" id="PF22936">
    <property type="entry name" value="Pol_BBD"/>
    <property type="match status" value="1"/>
</dbReference>
<dbReference type="EMBL" id="AWWV01006025">
    <property type="protein sequence ID" value="OMP03555.1"/>
    <property type="molecule type" value="Genomic_DNA"/>
</dbReference>
<feature type="domain" description="TIR" evidence="2">
    <location>
        <begin position="19"/>
        <end position="155"/>
    </location>
</feature>